<dbReference type="AlphaFoldDB" id="A0A9P5N7Y1"/>
<proteinExistence type="predicted"/>
<keyword evidence="2" id="KW-1185">Reference proteome</keyword>
<organism evidence="1 2">
    <name type="scientific">Gymnopilus junonius</name>
    <name type="common">Spectacular rustgill mushroom</name>
    <name type="synonym">Gymnopilus spectabilis subsp. junonius</name>
    <dbReference type="NCBI Taxonomy" id="109634"/>
    <lineage>
        <taxon>Eukaryota</taxon>
        <taxon>Fungi</taxon>
        <taxon>Dikarya</taxon>
        <taxon>Basidiomycota</taxon>
        <taxon>Agaricomycotina</taxon>
        <taxon>Agaricomycetes</taxon>
        <taxon>Agaricomycetidae</taxon>
        <taxon>Agaricales</taxon>
        <taxon>Agaricineae</taxon>
        <taxon>Hymenogastraceae</taxon>
        <taxon>Gymnopilus</taxon>
    </lineage>
</organism>
<evidence type="ECO:0000313" key="1">
    <source>
        <dbReference type="EMBL" id="KAF8873534.1"/>
    </source>
</evidence>
<dbReference type="EMBL" id="JADNYJ010000234">
    <property type="protein sequence ID" value="KAF8873534.1"/>
    <property type="molecule type" value="Genomic_DNA"/>
</dbReference>
<gene>
    <name evidence="1" type="ORF">CPB84DRAFT_621728</name>
</gene>
<sequence length="176" mass="20620">MVDWLWVFRPPASFLLPSLYTAVHGPLDVGFGACHVHSTLQVCCWKLVSQEGGRYRFMSGVIPRFTFNDNRPCKSQGFHFHLFVSFYVYLPRLCFNCYGDWPYFDPICLLASFLFQGYRYSRPTFLPRIARIYTHRKPRLLVSPECIRPQACYWSTKRSGFIPPGTFVIIIRVFLI</sequence>
<dbReference type="Proteomes" id="UP000724874">
    <property type="component" value="Unassembled WGS sequence"/>
</dbReference>
<name>A0A9P5N7Y1_GYMJU</name>
<protein>
    <submittedName>
        <fullName evidence="1">Uncharacterized protein</fullName>
    </submittedName>
</protein>
<reference evidence="1" key="1">
    <citation type="submission" date="2020-11" db="EMBL/GenBank/DDBJ databases">
        <authorList>
            <consortium name="DOE Joint Genome Institute"/>
            <person name="Ahrendt S."/>
            <person name="Riley R."/>
            <person name="Andreopoulos W."/>
            <person name="LaButti K."/>
            <person name="Pangilinan J."/>
            <person name="Ruiz-duenas F.J."/>
            <person name="Barrasa J.M."/>
            <person name="Sanchez-Garcia M."/>
            <person name="Camarero S."/>
            <person name="Miyauchi S."/>
            <person name="Serrano A."/>
            <person name="Linde D."/>
            <person name="Babiker R."/>
            <person name="Drula E."/>
            <person name="Ayuso-Fernandez I."/>
            <person name="Pacheco R."/>
            <person name="Padilla G."/>
            <person name="Ferreira P."/>
            <person name="Barriuso J."/>
            <person name="Kellner H."/>
            <person name="Castanera R."/>
            <person name="Alfaro M."/>
            <person name="Ramirez L."/>
            <person name="Pisabarro A.G."/>
            <person name="Kuo A."/>
            <person name="Tritt A."/>
            <person name="Lipzen A."/>
            <person name="He G."/>
            <person name="Yan M."/>
            <person name="Ng V."/>
            <person name="Cullen D."/>
            <person name="Martin F."/>
            <person name="Rosso M.-N."/>
            <person name="Henrissat B."/>
            <person name="Hibbett D."/>
            <person name="Martinez A.T."/>
            <person name="Grigoriev I.V."/>
        </authorList>
    </citation>
    <scope>NUCLEOTIDE SEQUENCE</scope>
    <source>
        <strain evidence="1">AH 44721</strain>
    </source>
</reference>
<evidence type="ECO:0000313" key="2">
    <source>
        <dbReference type="Proteomes" id="UP000724874"/>
    </source>
</evidence>
<accession>A0A9P5N7Y1</accession>
<comment type="caution">
    <text evidence="1">The sequence shown here is derived from an EMBL/GenBank/DDBJ whole genome shotgun (WGS) entry which is preliminary data.</text>
</comment>